<name>A0A1H2UB17_9PSEU</name>
<evidence type="ECO:0000256" key="3">
    <source>
        <dbReference type="ARBA" id="ARBA00023163"/>
    </source>
</evidence>
<accession>A0A1H2UB17</accession>
<dbReference type="Gene3D" id="1.10.10.10">
    <property type="entry name" value="Winged helix-like DNA-binding domain superfamily/Winged helix DNA-binding domain"/>
    <property type="match status" value="1"/>
</dbReference>
<evidence type="ECO:0000313" key="6">
    <source>
        <dbReference type="Proteomes" id="UP000199515"/>
    </source>
</evidence>
<dbReference type="PRINTS" id="PR00038">
    <property type="entry name" value="HTHLUXR"/>
</dbReference>
<dbReference type="STRING" id="589385.SAMN05421504_101835"/>
<keyword evidence="3" id="KW-0804">Transcription</keyword>
<proteinExistence type="predicted"/>
<dbReference type="EMBL" id="FNON01000001">
    <property type="protein sequence ID" value="SDW53260.1"/>
    <property type="molecule type" value="Genomic_DNA"/>
</dbReference>
<feature type="domain" description="HTH luxR-type" evidence="4">
    <location>
        <begin position="38"/>
        <end position="103"/>
    </location>
</feature>
<keyword evidence="1" id="KW-0805">Transcription regulation</keyword>
<gene>
    <name evidence="5" type="ORF">SAMN05421504_101835</name>
</gene>
<dbReference type="CDD" id="cd06170">
    <property type="entry name" value="LuxR_C_like"/>
    <property type="match status" value="1"/>
</dbReference>
<dbReference type="InterPro" id="IPR000792">
    <property type="entry name" value="Tscrpt_reg_LuxR_C"/>
</dbReference>
<protein>
    <submittedName>
        <fullName evidence="5">Regulatory protein, luxR family</fullName>
    </submittedName>
</protein>
<dbReference type="Proteomes" id="UP000199515">
    <property type="component" value="Unassembled WGS sequence"/>
</dbReference>
<keyword evidence="2" id="KW-0238">DNA-binding</keyword>
<sequence>MALSAAESAYRTLNSVADAQRCRRSLARCDPGTPRRGRRGYGQALSPREIEVVRLAARNLTNREIAGKLFLSARTVEVHVGRALQKLDLPSRSVLSEELLREHLSTTKR</sequence>
<evidence type="ECO:0000313" key="5">
    <source>
        <dbReference type="EMBL" id="SDW53260.1"/>
    </source>
</evidence>
<dbReference type="AlphaFoldDB" id="A0A1H2UB17"/>
<dbReference type="PANTHER" id="PTHR44688">
    <property type="entry name" value="DNA-BINDING TRANSCRIPTIONAL ACTIVATOR DEVR_DOSR"/>
    <property type="match status" value="1"/>
</dbReference>
<dbReference type="SMART" id="SM00421">
    <property type="entry name" value="HTH_LUXR"/>
    <property type="match status" value="1"/>
</dbReference>
<dbReference type="Pfam" id="PF00196">
    <property type="entry name" value="GerE"/>
    <property type="match status" value="1"/>
</dbReference>
<evidence type="ECO:0000256" key="1">
    <source>
        <dbReference type="ARBA" id="ARBA00023015"/>
    </source>
</evidence>
<dbReference type="PANTHER" id="PTHR44688:SF16">
    <property type="entry name" value="DNA-BINDING TRANSCRIPTIONAL ACTIVATOR DEVR_DOSR"/>
    <property type="match status" value="1"/>
</dbReference>
<dbReference type="GO" id="GO:0006355">
    <property type="term" value="P:regulation of DNA-templated transcription"/>
    <property type="evidence" value="ECO:0007669"/>
    <property type="project" value="InterPro"/>
</dbReference>
<dbReference type="GO" id="GO:0003677">
    <property type="term" value="F:DNA binding"/>
    <property type="evidence" value="ECO:0007669"/>
    <property type="project" value="UniProtKB-KW"/>
</dbReference>
<reference evidence="5 6" key="1">
    <citation type="submission" date="2016-10" db="EMBL/GenBank/DDBJ databases">
        <authorList>
            <person name="de Groot N.N."/>
        </authorList>
    </citation>
    <scope>NUCLEOTIDE SEQUENCE [LARGE SCALE GENOMIC DNA]</scope>
    <source>
        <strain evidence="5 6">CPCC 202699</strain>
    </source>
</reference>
<evidence type="ECO:0000259" key="4">
    <source>
        <dbReference type="PROSITE" id="PS50043"/>
    </source>
</evidence>
<dbReference type="RefSeq" id="WP_245757144.1">
    <property type="nucleotide sequence ID" value="NZ_FNON01000001.1"/>
</dbReference>
<dbReference type="PROSITE" id="PS50043">
    <property type="entry name" value="HTH_LUXR_2"/>
    <property type="match status" value="1"/>
</dbReference>
<evidence type="ECO:0000256" key="2">
    <source>
        <dbReference type="ARBA" id="ARBA00023125"/>
    </source>
</evidence>
<organism evidence="5 6">
    <name type="scientific">Amycolatopsis xylanica</name>
    <dbReference type="NCBI Taxonomy" id="589385"/>
    <lineage>
        <taxon>Bacteria</taxon>
        <taxon>Bacillati</taxon>
        <taxon>Actinomycetota</taxon>
        <taxon>Actinomycetes</taxon>
        <taxon>Pseudonocardiales</taxon>
        <taxon>Pseudonocardiaceae</taxon>
        <taxon>Amycolatopsis</taxon>
    </lineage>
</organism>
<dbReference type="SUPFAM" id="SSF46894">
    <property type="entry name" value="C-terminal effector domain of the bipartite response regulators"/>
    <property type="match status" value="1"/>
</dbReference>
<keyword evidence="6" id="KW-1185">Reference proteome</keyword>
<dbReference type="InterPro" id="IPR036388">
    <property type="entry name" value="WH-like_DNA-bd_sf"/>
</dbReference>
<dbReference type="InterPro" id="IPR016032">
    <property type="entry name" value="Sig_transdc_resp-reg_C-effctor"/>
</dbReference>